<dbReference type="GO" id="GO:0005524">
    <property type="term" value="F:ATP binding"/>
    <property type="evidence" value="ECO:0007669"/>
    <property type="project" value="UniProtKB-KW"/>
</dbReference>
<dbReference type="SUPFAM" id="SSF52540">
    <property type="entry name" value="P-loop containing nucleoside triphosphate hydrolases"/>
    <property type="match status" value="1"/>
</dbReference>
<accession>A0A7J3IA99</accession>
<dbReference type="CDD" id="cd03257">
    <property type="entry name" value="ABC_NikE_OppD_transporters"/>
    <property type="match status" value="1"/>
</dbReference>
<gene>
    <name evidence="5" type="ORF">ENT87_08235</name>
</gene>
<dbReference type="GO" id="GO:0015833">
    <property type="term" value="P:peptide transport"/>
    <property type="evidence" value="ECO:0007669"/>
    <property type="project" value="InterPro"/>
</dbReference>
<protein>
    <submittedName>
        <fullName evidence="5">ABC transporter ATP-binding protein</fullName>
    </submittedName>
</protein>
<dbReference type="Gene3D" id="3.40.50.300">
    <property type="entry name" value="P-loop containing nucleotide triphosphate hydrolases"/>
    <property type="match status" value="1"/>
</dbReference>
<dbReference type="PANTHER" id="PTHR43230:SF3">
    <property type="entry name" value="ABC-TYPE DIPEPTIDE_OLIGOPEPTIDE TRANSPORT SYSTEM, ATPASE COMPONENT"/>
    <property type="match status" value="1"/>
</dbReference>
<keyword evidence="1" id="KW-0813">Transport</keyword>
<dbReference type="PANTHER" id="PTHR43230">
    <property type="entry name" value="ABC-TYPE DIPEPTIDE/OLIGOPEPTIDE TRANSPORT SYSTEM, ATPASE COMPONENT"/>
    <property type="match status" value="1"/>
</dbReference>
<name>A0A7J3IA99_9CREN</name>
<evidence type="ECO:0000256" key="2">
    <source>
        <dbReference type="ARBA" id="ARBA00022741"/>
    </source>
</evidence>
<comment type="caution">
    <text evidence="5">The sequence shown here is derived from an EMBL/GenBank/DDBJ whole genome shotgun (WGS) entry which is preliminary data.</text>
</comment>
<dbReference type="GO" id="GO:0016887">
    <property type="term" value="F:ATP hydrolysis activity"/>
    <property type="evidence" value="ECO:0007669"/>
    <property type="project" value="InterPro"/>
</dbReference>
<dbReference type="InterPro" id="IPR017871">
    <property type="entry name" value="ABC_transporter-like_CS"/>
</dbReference>
<dbReference type="Pfam" id="PF08352">
    <property type="entry name" value="oligo_HPY"/>
    <property type="match status" value="1"/>
</dbReference>
<dbReference type="InterPro" id="IPR003439">
    <property type="entry name" value="ABC_transporter-like_ATP-bd"/>
</dbReference>
<evidence type="ECO:0000256" key="1">
    <source>
        <dbReference type="ARBA" id="ARBA00022448"/>
    </source>
</evidence>
<dbReference type="InterPro" id="IPR027417">
    <property type="entry name" value="P-loop_NTPase"/>
</dbReference>
<evidence type="ECO:0000313" key="5">
    <source>
        <dbReference type="EMBL" id="HGN37515.1"/>
    </source>
</evidence>
<feature type="domain" description="ABC transporter" evidence="4">
    <location>
        <begin position="2"/>
        <end position="247"/>
    </location>
</feature>
<dbReference type="AlphaFoldDB" id="A0A7J3IA99"/>
<reference evidence="5" key="1">
    <citation type="journal article" date="2020" name="mSystems">
        <title>Genome- and Community-Level Interaction Insights into Carbon Utilization and Element Cycling Functions of Hydrothermarchaeota in Hydrothermal Sediment.</title>
        <authorList>
            <person name="Zhou Z."/>
            <person name="Liu Y."/>
            <person name="Xu W."/>
            <person name="Pan J."/>
            <person name="Luo Z.H."/>
            <person name="Li M."/>
        </authorList>
    </citation>
    <scope>NUCLEOTIDE SEQUENCE [LARGE SCALE GENOMIC DNA]</scope>
    <source>
        <strain evidence="5">SpSt-618</strain>
    </source>
</reference>
<keyword evidence="2" id="KW-0547">Nucleotide-binding</keyword>
<dbReference type="NCBIfam" id="TIGR01727">
    <property type="entry name" value="oligo_HPY"/>
    <property type="match status" value="1"/>
</dbReference>
<dbReference type="PROSITE" id="PS00211">
    <property type="entry name" value="ABC_TRANSPORTER_1"/>
    <property type="match status" value="1"/>
</dbReference>
<dbReference type="PROSITE" id="PS50893">
    <property type="entry name" value="ABC_TRANSPORTER_2"/>
    <property type="match status" value="1"/>
</dbReference>
<organism evidence="5">
    <name type="scientific">Ignisphaera aggregans</name>
    <dbReference type="NCBI Taxonomy" id="334771"/>
    <lineage>
        <taxon>Archaea</taxon>
        <taxon>Thermoproteota</taxon>
        <taxon>Thermoprotei</taxon>
        <taxon>Desulfurococcales</taxon>
        <taxon>Desulfurococcaceae</taxon>
        <taxon>Ignisphaera</taxon>
    </lineage>
</organism>
<dbReference type="EMBL" id="DTAI01000244">
    <property type="protein sequence ID" value="HGN37515.1"/>
    <property type="molecule type" value="Genomic_DNA"/>
</dbReference>
<keyword evidence="3 5" id="KW-0067">ATP-binding</keyword>
<evidence type="ECO:0000259" key="4">
    <source>
        <dbReference type="PROSITE" id="PS50893"/>
    </source>
</evidence>
<dbReference type="Pfam" id="PF00005">
    <property type="entry name" value="ABC_tran"/>
    <property type="match status" value="1"/>
</dbReference>
<dbReference type="InterPro" id="IPR003593">
    <property type="entry name" value="AAA+_ATPase"/>
</dbReference>
<sequence>MLKLENVTKIFRYGFLGFRFRAVDDVSFSLMDRPAIFTIAGESGSGKTTLARLILRIIKPDYGRILFDGKDIHEIDDRTFYRNIQPIFQDPYASFNPMQKPIRYLRETVKNIVGIEDRGEMDEYIAKVISYVGFDIATIANKHQHEFSGGELQRLSIARALLTRPKLIVADEPVSMLDASLRINIVNLFKKIKDEMGVSFIYITHDLATAYYISDYIAIMYRGSVIESGSAEKVLSEPLHPYTKALIESLPIPDPKHRRVWVQKKTAFTASIEEAEFIIKGCKYVYRCPYAFDRCRTEMPPYINVNESIVRCWLYYK</sequence>
<dbReference type="SMART" id="SM00382">
    <property type="entry name" value="AAA"/>
    <property type="match status" value="1"/>
</dbReference>
<dbReference type="InterPro" id="IPR013563">
    <property type="entry name" value="Oligopep_ABC_C"/>
</dbReference>
<proteinExistence type="predicted"/>
<evidence type="ECO:0000256" key="3">
    <source>
        <dbReference type="ARBA" id="ARBA00022840"/>
    </source>
</evidence>